<dbReference type="AlphaFoldDB" id="A0A8H9GYF6"/>
<protein>
    <recommendedName>
        <fullName evidence="4">DUF2630 family protein</fullName>
    </recommendedName>
</protein>
<reference evidence="2" key="2">
    <citation type="submission" date="2020-09" db="EMBL/GenBank/DDBJ databases">
        <authorList>
            <person name="Sun Q."/>
            <person name="Zhou Y."/>
        </authorList>
    </citation>
    <scope>NUCLEOTIDE SEQUENCE</scope>
    <source>
        <strain evidence="2">CGMCC 4.7138</strain>
    </source>
</reference>
<gene>
    <name evidence="2" type="ORF">GCM10011574_26320</name>
</gene>
<accession>A0A8H9GYF6</accession>
<dbReference type="Pfam" id="PF10944">
    <property type="entry name" value="DUF2630"/>
    <property type="match status" value="1"/>
</dbReference>
<dbReference type="Proteomes" id="UP000653480">
    <property type="component" value="Unassembled WGS sequence"/>
</dbReference>
<keyword evidence="3" id="KW-1185">Reference proteome</keyword>
<dbReference type="InterPro" id="IPR020311">
    <property type="entry name" value="Uncharacterised_Rv0898c"/>
</dbReference>
<name>A0A8H9GYF6_9ACTN</name>
<evidence type="ECO:0000313" key="2">
    <source>
        <dbReference type="EMBL" id="GGO10139.1"/>
    </source>
</evidence>
<reference evidence="2" key="1">
    <citation type="journal article" date="2014" name="Int. J. Syst. Evol. Microbiol.">
        <title>Complete genome sequence of Corynebacterium casei LMG S-19264T (=DSM 44701T), isolated from a smear-ripened cheese.</title>
        <authorList>
            <consortium name="US DOE Joint Genome Institute (JGI-PGF)"/>
            <person name="Walter F."/>
            <person name="Albersmeier A."/>
            <person name="Kalinowski J."/>
            <person name="Ruckert C."/>
        </authorList>
    </citation>
    <scope>NUCLEOTIDE SEQUENCE</scope>
    <source>
        <strain evidence="2">CGMCC 4.7138</strain>
    </source>
</reference>
<dbReference type="RefSeq" id="WP_142568215.1">
    <property type="nucleotide sequence ID" value="NZ_BMMN01000004.1"/>
</dbReference>
<feature type="region of interest" description="Disordered" evidence="1">
    <location>
        <begin position="60"/>
        <end position="81"/>
    </location>
</feature>
<dbReference type="OrthoDB" id="7376174at2"/>
<proteinExistence type="predicted"/>
<evidence type="ECO:0000313" key="3">
    <source>
        <dbReference type="Proteomes" id="UP000653480"/>
    </source>
</evidence>
<dbReference type="GeneID" id="97245071"/>
<evidence type="ECO:0008006" key="4">
    <source>
        <dbReference type="Google" id="ProtNLM"/>
    </source>
</evidence>
<organism evidence="2 3">
    <name type="scientific">Microbispora bryophytorum</name>
    <dbReference type="NCBI Taxonomy" id="1460882"/>
    <lineage>
        <taxon>Bacteria</taxon>
        <taxon>Bacillati</taxon>
        <taxon>Actinomycetota</taxon>
        <taxon>Actinomycetes</taxon>
        <taxon>Streptosporangiales</taxon>
        <taxon>Streptosporangiaceae</taxon>
        <taxon>Microbispora</taxon>
    </lineage>
</organism>
<sequence length="81" mass="9604">MKDDDILKRINELVDEEHSLRERLVAGELTSQEEHGRIASLEEQLDRCWDLLRQRRARRDVGEDPDFAAPRPVDEVENYMQ</sequence>
<comment type="caution">
    <text evidence="2">The sequence shown here is derived from an EMBL/GenBank/DDBJ whole genome shotgun (WGS) entry which is preliminary data.</text>
</comment>
<dbReference type="EMBL" id="BMMN01000004">
    <property type="protein sequence ID" value="GGO10139.1"/>
    <property type="molecule type" value="Genomic_DNA"/>
</dbReference>
<evidence type="ECO:0000256" key="1">
    <source>
        <dbReference type="SAM" id="MobiDB-lite"/>
    </source>
</evidence>